<evidence type="ECO:0000256" key="2">
    <source>
        <dbReference type="ARBA" id="ARBA00023002"/>
    </source>
</evidence>
<dbReference type="InterPro" id="IPR057326">
    <property type="entry name" value="KR_dom"/>
</dbReference>
<comment type="similarity">
    <text evidence="1">Belongs to the short-chain dehydrogenases/reductases (SDR) family.</text>
</comment>
<evidence type="ECO:0000313" key="4">
    <source>
        <dbReference type="EMBL" id="GGS62749.1"/>
    </source>
</evidence>
<name>A0ABQ2TCF1_STREZ</name>
<protein>
    <submittedName>
        <fullName evidence="4">3-oxoacyl-ACP reductase</fullName>
    </submittedName>
</protein>
<dbReference type="SMART" id="SM00822">
    <property type="entry name" value="PKS_KR"/>
    <property type="match status" value="1"/>
</dbReference>
<dbReference type="PRINTS" id="PR00081">
    <property type="entry name" value="GDHRDH"/>
</dbReference>
<dbReference type="InterPro" id="IPR002347">
    <property type="entry name" value="SDR_fam"/>
</dbReference>
<sequence>MEDTVLKDATAVVTGGSRGIGRAIVERLCRDGASVLFTYVKDEGAAEAVVRAVEADGGAARAMRVDLGEEGAPERLMEAAEERLGGLSILVNNAATSFTPTPLASTDVEVFDTVMAVNTRSVFLTMRYAARRMRDGGRIVNISTLNTVRPAPGIAPYAASKGAVEQLTAVAARELGPRGITVNTVSPGATDTELLRTTNPPQALDAVAGSTPLGRLGQPADVADVVAFLVGPDGRWITGQNLRATGGLG</sequence>
<keyword evidence="2" id="KW-0560">Oxidoreductase</keyword>
<reference evidence="5" key="1">
    <citation type="journal article" date="2019" name="Int. J. Syst. Evol. Microbiol.">
        <title>The Global Catalogue of Microorganisms (GCM) 10K type strain sequencing project: providing services to taxonomists for standard genome sequencing and annotation.</title>
        <authorList>
            <consortium name="The Broad Institute Genomics Platform"/>
            <consortium name="The Broad Institute Genome Sequencing Center for Infectious Disease"/>
            <person name="Wu L."/>
            <person name="Ma J."/>
        </authorList>
    </citation>
    <scope>NUCLEOTIDE SEQUENCE [LARGE SCALE GENOMIC DNA]</scope>
    <source>
        <strain evidence="5">JCM 4416</strain>
    </source>
</reference>
<evidence type="ECO:0000313" key="5">
    <source>
        <dbReference type="Proteomes" id="UP000597853"/>
    </source>
</evidence>
<gene>
    <name evidence="4" type="ORF">GCM10010285_47640</name>
</gene>
<dbReference type="Gene3D" id="3.40.50.720">
    <property type="entry name" value="NAD(P)-binding Rossmann-like Domain"/>
    <property type="match status" value="1"/>
</dbReference>
<accession>A0ABQ2TCF1</accession>
<proteinExistence type="inferred from homology"/>
<dbReference type="NCBIfam" id="NF005559">
    <property type="entry name" value="PRK07231.1"/>
    <property type="match status" value="1"/>
</dbReference>
<dbReference type="EMBL" id="BMTX01000017">
    <property type="protein sequence ID" value="GGS62749.1"/>
    <property type="molecule type" value="Genomic_DNA"/>
</dbReference>
<comment type="caution">
    <text evidence="4">The sequence shown here is derived from an EMBL/GenBank/DDBJ whole genome shotgun (WGS) entry which is preliminary data.</text>
</comment>
<dbReference type="Proteomes" id="UP000597853">
    <property type="component" value="Unassembled WGS sequence"/>
</dbReference>
<dbReference type="PANTHER" id="PTHR43639">
    <property type="entry name" value="OXIDOREDUCTASE, SHORT-CHAIN DEHYDROGENASE/REDUCTASE FAMILY (AFU_ORTHOLOGUE AFUA_5G02870)"/>
    <property type="match status" value="1"/>
</dbReference>
<dbReference type="PRINTS" id="PR00080">
    <property type="entry name" value="SDRFAMILY"/>
</dbReference>
<dbReference type="PANTHER" id="PTHR43639:SF1">
    <property type="entry name" value="SHORT-CHAIN DEHYDROGENASE_REDUCTASE FAMILY PROTEIN"/>
    <property type="match status" value="1"/>
</dbReference>
<dbReference type="Pfam" id="PF13561">
    <property type="entry name" value="adh_short_C2"/>
    <property type="match status" value="1"/>
</dbReference>
<organism evidence="4 5">
    <name type="scientific">Streptomyces pseudogriseolus</name>
    <name type="common">Streptomyces gancidicus</name>
    <name type="synonym">Streptomyces rubiginosus</name>
    <dbReference type="NCBI Taxonomy" id="36817"/>
    <lineage>
        <taxon>Bacteria</taxon>
        <taxon>Bacillati</taxon>
        <taxon>Actinomycetota</taxon>
        <taxon>Actinomycetes</taxon>
        <taxon>Kitasatosporales</taxon>
        <taxon>Streptomycetaceae</taxon>
        <taxon>Streptomyces</taxon>
        <taxon>Streptomyces pseudogriseolus group</taxon>
    </lineage>
</organism>
<keyword evidence="5" id="KW-1185">Reference proteome</keyword>
<evidence type="ECO:0000259" key="3">
    <source>
        <dbReference type="SMART" id="SM00822"/>
    </source>
</evidence>
<dbReference type="InterPro" id="IPR036291">
    <property type="entry name" value="NAD(P)-bd_dom_sf"/>
</dbReference>
<evidence type="ECO:0000256" key="1">
    <source>
        <dbReference type="ARBA" id="ARBA00006484"/>
    </source>
</evidence>
<feature type="domain" description="Ketoreductase" evidence="3">
    <location>
        <begin position="9"/>
        <end position="222"/>
    </location>
</feature>
<dbReference type="SUPFAM" id="SSF51735">
    <property type="entry name" value="NAD(P)-binding Rossmann-fold domains"/>
    <property type="match status" value="1"/>
</dbReference>